<gene>
    <name evidence="15" type="ORF">BN873_770026</name>
</gene>
<dbReference type="EMBL" id="CBTJ020000088">
    <property type="protein sequence ID" value="CDI03993.1"/>
    <property type="molecule type" value="Genomic_DNA"/>
</dbReference>
<feature type="domain" description="NolW-like" evidence="13">
    <location>
        <begin position="237"/>
        <end position="309"/>
    </location>
</feature>
<dbReference type="InterPro" id="IPR001775">
    <property type="entry name" value="GspD/PilQ"/>
</dbReference>
<evidence type="ECO:0000256" key="8">
    <source>
        <dbReference type="ARBA" id="ARBA00023136"/>
    </source>
</evidence>
<keyword evidence="4" id="KW-1134">Transmembrane beta strand</keyword>
<evidence type="ECO:0000313" key="16">
    <source>
        <dbReference type="Proteomes" id="UP000035760"/>
    </source>
</evidence>
<evidence type="ECO:0000256" key="5">
    <source>
        <dbReference type="ARBA" id="ARBA00022692"/>
    </source>
</evidence>
<protein>
    <submittedName>
        <fullName evidence="15">General secretion pathway protein D</fullName>
    </submittedName>
</protein>
<comment type="subcellular location">
    <subcellularLocation>
        <location evidence="1 10">Cell outer membrane</location>
    </subcellularLocation>
</comment>
<dbReference type="Gene3D" id="3.30.1370.120">
    <property type="match status" value="3"/>
</dbReference>
<evidence type="ECO:0000256" key="9">
    <source>
        <dbReference type="ARBA" id="ARBA00023237"/>
    </source>
</evidence>
<dbReference type="Pfam" id="PF00263">
    <property type="entry name" value="Secretin"/>
    <property type="match status" value="1"/>
</dbReference>
<evidence type="ECO:0000313" key="15">
    <source>
        <dbReference type="EMBL" id="CDI03993.1"/>
    </source>
</evidence>
<evidence type="ECO:0000256" key="7">
    <source>
        <dbReference type="ARBA" id="ARBA00022927"/>
    </source>
</evidence>
<dbReference type="GO" id="GO:0009279">
    <property type="term" value="C:cell outer membrane"/>
    <property type="evidence" value="ECO:0007669"/>
    <property type="project" value="UniProtKB-SubCell"/>
</dbReference>
<dbReference type="AlphaFoldDB" id="W6ME49"/>
<dbReference type="Pfam" id="PF03958">
    <property type="entry name" value="Secretin_N"/>
    <property type="match status" value="3"/>
</dbReference>
<keyword evidence="8" id="KW-0472">Membrane</keyword>
<dbReference type="GO" id="GO:0015627">
    <property type="term" value="C:type II protein secretion system complex"/>
    <property type="evidence" value="ECO:0007669"/>
    <property type="project" value="InterPro"/>
</dbReference>
<dbReference type="InterPro" id="IPR004846">
    <property type="entry name" value="T2SS/T3SS_dom"/>
</dbReference>
<dbReference type="InterPro" id="IPR050810">
    <property type="entry name" value="Bact_Secretion_Sys_Channel"/>
</dbReference>
<feature type="region of interest" description="Disordered" evidence="11">
    <location>
        <begin position="352"/>
        <end position="373"/>
    </location>
</feature>
<keyword evidence="16" id="KW-1185">Reference proteome</keyword>
<evidence type="ECO:0000256" key="10">
    <source>
        <dbReference type="RuleBase" id="RU004004"/>
    </source>
</evidence>
<accession>W6ME49</accession>
<reference evidence="15" key="2">
    <citation type="submission" date="2014-03" db="EMBL/GenBank/DDBJ databases">
        <title>Candidatus Competibacter-lineage genomes retrieved from metagenomes reveal functional metabolic diversity.</title>
        <authorList>
            <person name="McIlroy S.J."/>
            <person name="Albertsen M."/>
            <person name="Andresen E.K."/>
            <person name="Saunders A.M."/>
            <person name="Kristiansen R."/>
            <person name="Stokholm-Bjerregaard M."/>
            <person name="Nielsen K.L."/>
            <person name="Nielsen P.H."/>
        </authorList>
    </citation>
    <scope>NUCLEOTIDE SEQUENCE</scope>
    <source>
        <strain evidence="15">Run_A_D11</strain>
    </source>
</reference>
<dbReference type="GO" id="GO:0015628">
    <property type="term" value="P:protein secretion by the type II secretion system"/>
    <property type="evidence" value="ECO:0007669"/>
    <property type="project" value="InterPro"/>
</dbReference>
<evidence type="ECO:0000256" key="4">
    <source>
        <dbReference type="ARBA" id="ARBA00022452"/>
    </source>
</evidence>
<dbReference type="Pfam" id="PF21305">
    <property type="entry name" value="type_II_gspD_N0"/>
    <property type="match status" value="1"/>
</dbReference>
<dbReference type="InterPro" id="IPR013356">
    <property type="entry name" value="T2SS_GspD"/>
</dbReference>
<feature type="region of interest" description="Disordered" evidence="11">
    <location>
        <begin position="725"/>
        <end position="768"/>
    </location>
</feature>
<evidence type="ECO:0000256" key="3">
    <source>
        <dbReference type="ARBA" id="ARBA00022448"/>
    </source>
</evidence>
<evidence type="ECO:0000256" key="6">
    <source>
        <dbReference type="ARBA" id="ARBA00022729"/>
    </source>
</evidence>
<dbReference type="InterPro" id="IPR038591">
    <property type="entry name" value="NolW-like_sf"/>
</dbReference>
<feature type="domain" description="NolW-like" evidence="13">
    <location>
        <begin position="314"/>
        <end position="409"/>
    </location>
</feature>
<dbReference type="PANTHER" id="PTHR30332">
    <property type="entry name" value="PROBABLE GENERAL SECRETION PATHWAY PROTEIN D"/>
    <property type="match status" value="1"/>
</dbReference>
<feature type="domain" description="NolW-like" evidence="13">
    <location>
        <begin position="174"/>
        <end position="233"/>
    </location>
</feature>
<evidence type="ECO:0000259" key="13">
    <source>
        <dbReference type="Pfam" id="PF03958"/>
    </source>
</evidence>
<evidence type="ECO:0000259" key="12">
    <source>
        <dbReference type="Pfam" id="PF00263"/>
    </source>
</evidence>
<keyword evidence="7" id="KW-0653">Protein transport</keyword>
<dbReference type="Proteomes" id="UP000035760">
    <property type="component" value="Unassembled WGS sequence"/>
</dbReference>
<keyword evidence="3 10" id="KW-0813">Transport</keyword>
<keyword evidence="6" id="KW-0732">Signal</keyword>
<feature type="compositionally biased region" description="Gly residues" evidence="11">
    <location>
        <begin position="359"/>
        <end position="371"/>
    </location>
</feature>
<comment type="caution">
    <text evidence="15">The sequence shown here is derived from an EMBL/GenBank/DDBJ whole genome shotgun (WGS) entry which is preliminary data.</text>
</comment>
<evidence type="ECO:0000256" key="1">
    <source>
        <dbReference type="ARBA" id="ARBA00004442"/>
    </source>
</evidence>
<evidence type="ECO:0000259" key="14">
    <source>
        <dbReference type="Pfam" id="PF21305"/>
    </source>
</evidence>
<feature type="domain" description="GspD-like N0" evidence="14">
    <location>
        <begin position="78"/>
        <end position="147"/>
    </location>
</feature>
<feature type="compositionally biased region" description="Low complexity" evidence="11">
    <location>
        <begin position="734"/>
        <end position="744"/>
    </location>
</feature>
<dbReference type="InterPro" id="IPR005644">
    <property type="entry name" value="NolW-like"/>
</dbReference>
<feature type="domain" description="Type II/III secretion system secretin-like" evidence="12">
    <location>
        <begin position="496"/>
        <end position="671"/>
    </location>
</feature>
<keyword evidence="5" id="KW-0812">Transmembrane</keyword>
<name>W6ME49_9GAMM</name>
<reference evidence="15" key="1">
    <citation type="submission" date="2013-07" db="EMBL/GenBank/DDBJ databases">
        <authorList>
            <person name="McIlroy S."/>
        </authorList>
    </citation>
    <scope>NUCLEOTIDE SEQUENCE [LARGE SCALE GENOMIC DNA]</scope>
    <source>
        <strain evidence="15">Run_A_D11</strain>
    </source>
</reference>
<organism evidence="15 16">
    <name type="scientific">Candidatus Competibacter denitrificans Run_A_D11</name>
    <dbReference type="NCBI Taxonomy" id="1400863"/>
    <lineage>
        <taxon>Bacteria</taxon>
        <taxon>Pseudomonadati</taxon>
        <taxon>Pseudomonadota</taxon>
        <taxon>Gammaproteobacteria</taxon>
        <taxon>Candidatus Competibacteraceae</taxon>
        <taxon>Candidatus Competibacter</taxon>
    </lineage>
</organism>
<dbReference type="PANTHER" id="PTHR30332:SF24">
    <property type="entry name" value="SECRETIN GSPD-RELATED"/>
    <property type="match status" value="1"/>
</dbReference>
<keyword evidence="9" id="KW-0998">Cell outer membrane</keyword>
<dbReference type="NCBIfam" id="TIGR02517">
    <property type="entry name" value="type_II_gspD"/>
    <property type="match status" value="1"/>
</dbReference>
<evidence type="ECO:0000256" key="2">
    <source>
        <dbReference type="ARBA" id="ARBA00006980"/>
    </source>
</evidence>
<dbReference type="STRING" id="1400863.BN873_770026"/>
<dbReference type="PRINTS" id="PR00811">
    <property type="entry name" value="BCTERIALGSPD"/>
</dbReference>
<proteinExistence type="inferred from homology"/>
<sequence length="768" mass="81480">MAPKYPWRFPWVGPPPSDDLNGILEESRPAFIDHWRSLMNNWLSRQLPFGGQSTRRRIFVALLLGSVCAGTAAAPVTLNLKDADINALVESMSVLTRKNFIVDPRVKGRVTIVSAKPMDEKELYEVFLAVLNVHGFAAVPDGNVIKIIPAAGAKQESIPTVDRQSSAEPNQIVTRIIQVQNVSAAQVVPILRPLIPPQGHLAAYTPTNVLIVSDSAANVERIASIIARIDLASNEEVEIVPLRYASVNEVVRVLTTLEQSKAKADPAAAVSSSTRMVADERTNSILLSGDKASRLRLRTLISHLDTPVDSGGNTQVVYLRYAKAKDLVSVLQGASKNLSNEASRNVPVPVLSQGQAAPAGGGPTSSSGGSGAVDIQADEATNSLVITAPPELIRSLRTVIGQLDVRRAQVLVEAVIAEITAEKTAALGIQWGVAGNSAIGFTNFDAGASSLSNVLGLAQKVEIGLKNNNLDLSNATIPNGLQLGLGGGDFGALLSALAKDADTNVLSTPTIVTLDNEEAEIIVGQNVPFVTGNYTTNTSSGSSTGSSSAVGNPFQTIQRDDVGIKLKVKPQINEGNAVKLEIAQEVSTVVPSANSASQGPTTNKRSIKTKVLVENGQVLVLGGLIDDNHTESASKVPVLGDVPVLGNMFRYRSTNKKKTNLMVFLHPVILRDPALGTLYTNDKYSYMREQQLAARQQEISLLPEIQPPVLKRDVEVKKEGTVLNLAPPSPPVSQSPVVNSEEVVAPLPSPARASTAAPKTNEFGFGDK</sequence>
<evidence type="ECO:0000256" key="11">
    <source>
        <dbReference type="SAM" id="MobiDB-lite"/>
    </source>
</evidence>
<comment type="similarity">
    <text evidence="2">Belongs to the bacterial secretin family. GSP D subfamily.</text>
</comment>
<dbReference type="InterPro" id="IPR049371">
    <property type="entry name" value="GspD-like_N0"/>
</dbReference>